<dbReference type="Pfam" id="PF13377">
    <property type="entry name" value="Peripla_BP_3"/>
    <property type="match status" value="1"/>
</dbReference>
<dbReference type="SUPFAM" id="SSF47413">
    <property type="entry name" value="lambda repressor-like DNA-binding domains"/>
    <property type="match status" value="1"/>
</dbReference>
<evidence type="ECO:0000259" key="4">
    <source>
        <dbReference type="PROSITE" id="PS50932"/>
    </source>
</evidence>
<dbReference type="CDD" id="cd01392">
    <property type="entry name" value="HTH_LacI"/>
    <property type="match status" value="1"/>
</dbReference>
<dbReference type="GO" id="GO:0003677">
    <property type="term" value="F:DNA binding"/>
    <property type="evidence" value="ECO:0007669"/>
    <property type="project" value="UniProtKB-KW"/>
</dbReference>
<evidence type="ECO:0000256" key="2">
    <source>
        <dbReference type="ARBA" id="ARBA00023125"/>
    </source>
</evidence>
<reference evidence="5 6" key="1">
    <citation type="submission" date="2023-06" db="EMBL/GenBank/DDBJ databases">
        <title>Pelomonas sp. PFR6 16S ribosomal RNA gene Genome sequencing and assembly.</title>
        <authorList>
            <person name="Woo H."/>
        </authorList>
    </citation>
    <scope>NUCLEOTIDE SEQUENCE [LARGE SCALE GENOMIC DNA]</scope>
    <source>
        <strain evidence="5 6">PFR6</strain>
    </source>
</reference>
<proteinExistence type="predicted"/>
<dbReference type="EMBL" id="JAUHHC010000001">
    <property type="protein sequence ID" value="MDN3919370.1"/>
    <property type="molecule type" value="Genomic_DNA"/>
</dbReference>
<dbReference type="Proteomes" id="UP001228044">
    <property type="component" value="Unassembled WGS sequence"/>
</dbReference>
<sequence>MPKSSVTLVDVAKKAGVALVTTSRALNGTGFVSDETRNKVVAAAKALGYSPNLTAKILKGGRTNLLGLVVSNLHSAPIIEVIAAVSLAVKQAGLDLIIYNASTELGVTKQQDIHRVLGSLCEGILLALPTAQEGQLAEFESSKVPVVLLNYWRNQTGLPTVRADNYHGARAAVEHLIGLGHNRIAFITGSSYTGQSHERQRGYQDALKQAGIRPVKGLIVQGDFSQSSGFNAAQQLMALPKPPTAIFAANDSMSFGVMDALKERGLQIPGHVSVIGFDDIPASNHVYPRLSTVRQPLAEISTQAVRLIMRRIRPEAAQPVADDSLIELPSALVIRDSCGPAPTAGLA</sequence>
<comment type="caution">
    <text evidence="5">The sequence shown here is derived from an EMBL/GenBank/DDBJ whole genome shotgun (WGS) entry which is preliminary data.</text>
</comment>
<keyword evidence="6" id="KW-1185">Reference proteome</keyword>
<dbReference type="InterPro" id="IPR000843">
    <property type="entry name" value="HTH_LacI"/>
</dbReference>
<dbReference type="SUPFAM" id="SSF53822">
    <property type="entry name" value="Periplasmic binding protein-like I"/>
    <property type="match status" value="1"/>
</dbReference>
<dbReference type="Gene3D" id="1.10.260.40">
    <property type="entry name" value="lambda repressor-like DNA-binding domains"/>
    <property type="match status" value="1"/>
</dbReference>
<dbReference type="Pfam" id="PF00356">
    <property type="entry name" value="LacI"/>
    <property type="match status" value="1"/>
</dbReference>
<evidence type="ECO:0000256" key="3">
    <source>
        <dbReference type="ARBA" id="ARBA00023163"/>
    </source>
</evidence>
<dbReference type="InterPro" id="IPR010982">
    <property type="entry name" value="Lambda_DNA-bd_dom_sf"/>
</dbReference>
<dbReference type="Gene3D" id="3.40.50.2300">
    <property type="match status" value="2"/>
</dbReference>
<protein>
    <submittedName>
        <fullName evidence="5">LacI family DNA-binding transcriptional regulator</fullName>
    </submittedName>
</protein>
<keyword evidence="2 5" id="KW-0238">DNA-binding</keyword>
<evidence type="ECO:0000256" key="1">
    <source>
        <dbReference type="ARBA" id="ARBA00023015"/>
    </source>
</evidence>
<evidence type="ECO:0000313" key="5">
    <source>
        <dbReference type="EMBL" id="MDN3919370.1"/>
    </source>
</evidence>
<organism evidence="5 6">
    <name type="scientific">Roseateles violae</name>
    <dbReference type="NCBI Taxonomy" id="3058042"/>
    <lineage>
        <taxon>Bacteria</taxon>
        <taxon>Pseudomonadati</taxon>
        <taxon>Pseudomonadota</taxon>
        <taxon>Betaproteobacteria</taxon>
        <taxon>Burkholderiales</taxon>
        <taxon>Sphaerotilaceae</taxon>
        <taxon>Roseateles</taxon>
    </lineage>
</organism>
<dbReference type="RefSeq" id="WP_290357674.1">
    <property type="nucleotide sequence ID" value="NZ_JAUHHC010000001.1"/>
</dbReference>
<dbReference type="PANTHER" id="PTHR30146">
    <property type="entry name" value="LACI-RELATED TRANSCRIPTIONAL REPRESSOR"/>
    <property type="match status" value="1"/>
</dbReference>
<name>A0ABT8DLS4_9BURK</name>
<dbReference type="PANTHER" id="PTHR30146:SF153">
    <property type="entry name" value="LACTOSE OPERON REPRESSOR"/>
    <property type="match status" value="1"/>
</dbReference>
<gene>
    <name evidence="5" type="ORF">QWJ38_03650</name>
</gene>
<dbReference type="SMART" id="SM00354">
    <property type="entry name" value="HTH_LACI"/>
    <property type="match status" value="1"/>
</dbReference>
<dbReference type="CDD" id="cd06267">
    <property type="entry name" value="PBP1_LacI_sugar_binding-like"/>
    <property type="match status" value="1"/>
</dbReference>
<dbReference type="PROSITE" id="PS50932">
    <property type="entry name" value="HTH_LACI_2"/>
    <property type="match status" value="1"/>
</dbReference>
<feature type="domain" description="HTH lacI-type" evidence="4">
    <location>
        <begin position="6"/>
        <end position="60"/>
    </location>
</feature>
<accession>A0ABT8DLS4</accession>
<evidence type="ECO:0000313" key="6">
    <source>
        <dbReference type="Proteomes" id="UP001228044"/>
    </source>
</evidence>
<keyword evidence="3" id="KW-0804">Transcription</keyword>
<keyword evidence="1" id="KW-0805">Transcription regulation</keyword>
<dbReference type="InterPro" id="IPR046335">
    <property type="entry name" value="LacI/GalR-like_sensor"/>
</dbReference>
<dbReference type="InterPro" id="IPR028082">
    <property type="entry name" value="Peripla_BP_I"/>
</dbReference>